<dbReference type="InterPro" id="IPR040840">
    <property type="entry name" value="TcA_TcB_BD"/>
</dbReference>
<evidence type="ECO:0000259" key="4">
    <source>
        <dbReference type="Pfam" id="PF18413"/>
    </source>
</evidence>
<evidence type="ECO:0000259" key="5">
    <source>
        <dbReference type="Pfam" id="PF18518"/>
    </source>
</evidence>
<feature type="coiled-coil region" evidence="2">
    <location>
        <begin position="2198"/>
        <end position="2232"/>
    </location>
</feature>
<feature type="domain" description="TcA receptor binding" evidence="5">
    <location>
        <begin position="1637"/>
        <end position="1780"/>
    </location>
</feature>
<evidence type="ECO:0000256" key="1">
    <source>
        <dbReference type="ARBA" id="ARBA00023026"/>
    </source>
</evidence>
<feature type="domain" description="Neuraminidase-like" evidence="4">
    <location>
        <begin position="1079"/>
        <end position="1233"/>
    </location>
</feature>
<accession>Q93RP0</accession>
<dbReference type="Pfam" id="PF18276">
    <property type="entry name" value="TcA_TcB_BD"/>
    <property type="match status" value="2"/>
</dbReference>
<feature type="domain" description="Tc toxin complex TcA C-terminal TcB-binding" evidence="3">
    <location>
        <begin position="2225"/>
        <end position="2356"/>
    </location>
</feature>
<dbReference type="Pfam" id="PF18413">
    <property type="entry name" value="Neuraminidase"/>
    <property type="match status" value="1"/>
</dbReference>
<feature type="domain" description="Tc toxin complex TcA C-terminal TcB-binding" evidence="3">
    <location>
        <begin position="2453"/>
        <end position="2520"/>
    </location>
</feature>
<dbReference type="InterPro" id="IPR046839">
    <property type="entry name" value="ABC_toxin_N"/>
</dbReference>
<dbReference type="Pfam" id="PF18518">
    <property type="entry name" value="TcA_RBD"/>
    <property type="match status" value="1"/>
</dbReference>
<dbReference type="InterPro" id="IPR018003">
    <property type="entry name" value="Insecticidal_toxin/plasmid_vir"/>
</dbReference>
<dbReference type="InterPro" id="IPR041568">
    <property type="entry name" value="TcA_RBD"/>
</dbReference>
<dbReference type="EMBL" id="AJ308438">
    <property type="protein sequence ID" value="CAC38401.1"/>
    <property type="molecule type" value="Genomic_DNA"/>
</dbReference>
<proteinExistence type="predicted"/>
<keyword evidence="1" id="KW-0843">Virulence</keyword>
<keyword evidence="2" id="KW-0175">Coiled coil</keyword>
<evidence type="ECO:0000259" key="3">
    <source>
        <dbReference type="Pfam" id="PF18276"/>
    </source>
</evidence>
<dbReference type="Pfam" id="PF03538">
    <property type="entry name" value="VRP1"/>
    <property type="match status" value="1"/>
</dbReference>
<gene>
    <name evidence="7" type="primary">xptA1</name>
</gene>
<dbReference type="InterPro" id="IPR041079">
    <property type="entry name" value="Neuraminidase-like"/>
</dbReference>
<evidence type="ECO:0000256" key="2">
    <source>
        <dbReference type="SAM" id="Coils"/>
    </source>
</evidence>
<dbReference type="Pfam" id="PF20220">
    <property type="entry name" value="ABC_toxin_N"/>
    <property type="match status" value="1"/>
</dbReference>
<reference evidence="7" key="1">
    <citation type="journal article" date="2001" name="Appl. Environ. Microbiol.">
        <title>Sequence analysis of insecticidal genes from Xenorhabdus nematophilus PMFI296.</title>
        <authorList>
            <person name="Morgan J.A."/>
            <person name="Sergeant M."/>
            <person name="Ellis D."/>
            <person name="Ousley M."/>
            <person name="Jarrett P."/>
        </authorList>
    </citation>
    <scope>NUCLEOTIDE SEQUENCE</scope>
</reference>
<feature type="domain" description="ABC toxin N-terminal" evidence="6">
    <location>
        <begin position="935"/>
        <end position="1047"/>
    </location>
</feature>
<protein>
    <submittedName>
        <fullName evidence="7">XptA1 protein</fullName>
    </submittedName>
</protein>
<sequence>MIKVNELLDKINRKRSGDTLLLTNISFMSFSEFRHRTSGTLTWRETDFLYQQAHQESKQNKLEELRILSRANPQLANITNLNITPSTLNNSYNSWFYGRAHRFVKPGSIASIFSPAAYLTELYREAKDFHPDNSQYHLNKRRPDIASLALTQNNMDEEISTLSLSNELLLHNIQTLEKTDYNGVMKMLSTYRQTGMTPYHLPYESARQAILLQDKNLTAFSRNTDVAELMDPTSLLAIKTDISPELYQILVEEITPENSTELMKKNFGTDDVLIFKSYASLARYYDLSYDELSLFVNLSFGKKNTNQQYKNEQLITLVNDGNDTATARLIKRTRKDFYDSHLNYAELIPIKENEYKYNFSVKKTEPDHLDFRLQNGDKEYIYQDKNFVPIANTHYSIPIKLTTEQITNGITLRLWRVKPNPSDAINANAHFKMMEFPGDIFLLKLNKAIRLYKATGISPEDIWQVIESIYDDLTIDSNVLGKLFYVQYYMQHYNISVSDALVLCHSDISQYSTKQQPSHFTMLFNTPLLNGQEFSADNTKLDLTPGESKNHFYLGIMKRAFRVNDTELYTLWKLANGGTNPEFMCSIENLSLLYRVRLLADIHHLTVNELSMLLSVSPYVNTKIALFSDTALTQLISFLFQCTQWLTTQKWSVSDVFLMTTDNYSTVLTPDIENLITTLSNGLSTLSLGDDELIRAAAPLIAASIQMDSAKTAETILLWINQIKPQGLTFDDFMIIAANRDRSENETSNMVAFCQVLGQLSLIVRNIGLSENELTLLVTKPEKFQSETTALQHDLPTLQALTRFHAVIMRCGSYATEILTALELGALTAEQLAVALKFDAQVVTQALQQTGLGVNTFTNWRTIDVTLQWLDVAATLGITPDGVAALIKLKYVGEPETPMPTFDDWQAASTLLQAGLNSQQSDQLQAWLDEATTTAASAYYIKNGAPQQIKSRDELYSYLLIDNQVSAQVKTTRVAEAIASIQLYVNRALNNVEGKVSKPVKTRQFFCDWETYNRRYSTWAGVSELAYYPENYIDPTIRIGQTGMMNNLLQQLSQSQLNIDTVEDSFKNYLTAFEDVANLQVISGYHDSINVNEGLTYLIGYSQTEPRIYYWRNVDHQKCQHGQFAANAWGEWKKIEIPINVWQENIRPVIYKSRLYLLWLEQKELKNESEDGKIDITDYILKLSHIRYDGSWSSPFNFNVTDKIENLINKKASIGMYCSSDYEKDVIIVYFHEKKDNYSFNSLPAREGMTINPDMTLSILTENDLDAIVKSTLSELDTRTEYKVNNQFATDYLAEYKESITTKNKSSQFYRNIFDLSYISPGNGHINLTFNPSMEINFSKGNIYNDEVKYLLSMVEDETVILFDYDRHDEMLGKEEEVFHYGTLDFIISIDLKNAEYFRVLMHLRTKEKIPRKSEIGVGINYDYESDDAEFKLDTNIVLDWKDNTGVWHTICESFTNDVSIINNMGNIAALFLREDPCVYLCSIATDIKLASSMIEQIQDKNISFLLKNGSDILVELNAEDHVASKPSHESDPMVYDFNQVKVDIEGYDIPLVSEFIIKQPDGGYNDIVIESPIHIKLKSKDTSNVISLHKMPSGTQYMQIGPYRTRLNTLFSRKLAERANIGIDNVLSMETQNLPEPQLGEGFYATFKLPPYNKEEHGDERWFKIHIGNIDGNSARQPYYEGMLSDIETTVTLFVPYAKGYYIREGVRLGVGYKKIIYDKSWESAFFYFDETKNQFIFINDADHDSGMTQQGIVKNIKKYKGFIHVVVMKNNTEPMDFNGANAIYFWELFYYTPMMVFQRLLQEQNFTESTRWLRYIWNPAGYSVQGEMQDYYWNVRPLEEDTSWNANPLDSVDPDAVAQHDPMHYKVATFMKMLDLLITRGDSAYRQLERDTLNEAKMWYVQALTLLGDEPYFSLDNDWSEPRLEEAASQTMRHHYQHKMLQLRQRAALPTKRTANSLTALFLPQINKKLQGYWQTLTQRLYNLRHNLTIDGQPLSLSLYATPADPSMLLSAAITASQGGGDLPHAVMPMYRFPVILENAKWGVSQLIQFGNTLLSITERQDAEALAEILQTQGSELALQSIKMQDKVMAEIDADKLALQESRHGAQSRFDSFNTLYDEDVNAGEKQAMDLYLSSSVLSTSGTALHMAAAAADLVPNIYGFAVGGSRFGALFNASAIGIEISASATRIAADKISQSEIYRRRRQEWEIQRNNAEAEIKQIDAQLATLAVRREAAVLQKNYLETQQAQTQAQLAFLQSKFSNAALYNWLRGRLSAIYYQFYDLAVSLCLMAEQTYQYELNNAAAHFIKPGAWHGTYAGLLAGETLMLNLAQMEKSYLEKDERALEVTRTVSLAEVYAGLTENSFILKDKVTELVNAGEGSAGTTLNGLNVEGTQLQASLKLSDLNIATDYPDGLGNTRRIKQISVTLPALLGPYQDVRAILSYGGSTMMPRGCKAIVISHGMNDSGQFQMDFNDAKYLPFEGLPVADTGTLTLSFPGISGKQKSLLLSLSDIILHIRYTIRS</sequence>
<dbReference type="SMR" id="Q93RP0"/>
<organism evidence="7">
    <name type="scientific">Xenorhabdus nematophila</name>
    <name type="common">Achromobacter nematophilus</name>
    <dbReference type="NCBI Taxonomy" id="628"/>
    <lineage>
        <taxon>Bacteria</taxon>
        <taxon>Pseudomonadati</taxon>
        <taxon>Pseudomonadota</taxon>
        <taxon>Gammaproteobacteria</taxon>
        <taxon>Enterobacterales</taxon>
        <taxon>Morganellaceae</taxon>
        <taxon>Xenorhabdus</taxon>
    </lineage>
</organism>
<evidence type="ECO:0000259" key="6">
    <source>
        <dbReference type="Pfam" id="PF20220"/>
    </source>
</evidence>
<name>Q93RP0_XENNE</name>
<evidence type="ECO:0000313" key="7">
    <source>
        <dbReference type="EMBL" id="CAC38401.1"/>
    </source>
</evidence>